<keyword evidence="2" id="KW-1185">Reference proteome</keyword>
<reference evidence="1 2" key="1">
    <citation type="submission" date="2023-11" db="EMBL/GenBank/DDBJ databases">
        <title>Halocaridina rubra genome assembly.</title>
        <authorList>
            <person name="Smith C."/>
        </authorList>
    </citation>
    <scope>NUCLEOTIDE SEQUENCE [LARGE SCALE GENOMIC DNA]</scope>
    <source>
        <strain evidence="1">EP-1</strain>
        <tissue evidence="1">Whole</tissue>
    </source>
</reference>
<proteinExistence type="predicted"/>
<dbReference type="GO" id="GO:0060271">
    <property type="term" value="P:cilium assembly"/>
    <property type="evidence" value="ECO:0007669"/>
    <property type="project" value="TreeGrafter"/>
</dbReference>
<evidence type="ECO:0000313" key="1">
    <source>
        <dbReference type="EMBL" id="KAK7066482.1"/>
    </source>
</evidence>
<organism evidence="1 2">
    <name type="scientific">Halocaridina rubra</name>
    <name type="common">Hawaiian red shrimp</name>
    <dbReference type="NCBI Taxonomy" id="373956"/>
    <lineage>
        <taxon>Eukaryota</taxon>
        <taxon>Metazoa</taxon>
        <taxon>Ecdysozoa</taxon>
        <taxon>Arthropoda</taxon>
        <taxon>Crustacea</taxon>
        <taxon>Multicrustacea</taxon>
        <taxon>Malacostraca</taxon>
        <taxon>Eumalacostraca</taxon>
        <taxon>Eucarida</taxon>
        <taxon>Decapoda</taxon>
        <taxon>Pleocyemata</taxon>
        <taxon>Caridea</taxon>
        <taxon>Atyoidea</taxon>
        <taxon>Atyidae</taxon>
        <taxon>Halocaridina</taxon>
    </lineage>
</organism>
<dbReference type="PANTHER" id="PTHR31859">
    <property type="entry name" value="TETRATRICOPEPTIDE REPEAT PROTEIN 39 FAMILY MEMBER"/>
    <property type="match status" value="1"/>
</dbReference>
<dbReference type="InterPro" id="IPR019412">
    <property type="entry name" value="IML2/TPR_39"/>
</dbReference>
<accession>A0AAN8WK00</accession>
<dbReference type="Proteomes" id="UP001381693">
    <property type="component" value="Unassembled WGS sequence"/>
</dbReference>
<sequence>MGQCGDNEGLRHLIMAAVLDTLGSTDDAVDHFRLSIQHGLMNPEELCIPAFASYELGLLLGANEETMEEGKKYLEDARDSYHGYDFENRLNVRIHAALKSLF</sequence>
<evidence type="ECO:0000313" key="2">
    <source>
        <dbReference type="Proteomes" id="UP001381693"/>
    </source>
</evidence>
<comment type="caution">
    <text evidence="1">The sequence shown here is derived from an EMBL/GenBank/DDBJ whole genome shotgun (WGS) entry which is preliminary data.</text>
</comment>
<dbReference type="EMBL" id="JAXCGZ010019169">
    <property type="protein sequence ID" value="KAK7066482.1"/>
    <property type="molecule type" value="Genomic_DNA"/>
</dbReference>
<protein>
    <submittedName>
        <fullName evidence="1">Tetratricopeptide repeat protein 39C</fullName>
    </submittedName>
</protein>
<gene>
    <name evidence="1" type="primary">TTC39C_1</name>
    <name evidence="1" type="ORF">SK128_002817</name>
</gene>
<dbReference type="PANTHER" id="PTHR31859:SF1">
    <property type="entry name" value="TETRATRICOPEPTIDE REPEAT PROTEIN 39C"/>
    <property type="match status" value="1"/>
</dbReference>
<dbReference type="AlphaFoldDB" id="A0AAN8WK00"/>
<name>A0AAN8WK00_HALRR</name>